<dbReference type="Gene3D" id="1.25.20.10">
    <property type="entry name" value="Bacterial muramidases"/>
    <property type="match status" value="1"/>
</dbReference>
<sequence>MKALWALLALLLFAGSAQAQDGDTQQRTAFRAALEVARRGELPAEAPLLRHYALTPYLSAARLLTLLPQTRDASLDAETQRFLDAQGDWPVAGELRRAWLLQLAARQAWPQFLAQYPADSKDSLLQCWRWQARIALASEEPARRALAPELLAFWREAPQLPPPCNPVFDWLAQQQVIGDADREARARKALDAGNADFAAGLIAALPPERAAPLRQWLSLLDDPRTALAALAADTKARIEAPALIAGFTKLARRDADVAAQLLPAFAPPRISVSEQAELTRSLGLALAWNRDARALDYFQKLSSASALADTRTAEWRIRAALWNQSWTLAAQWLAELPVTMAQEPRWRYWRARVEAQLGHSEAARSAYENLAQDNGYYALLAAHQLDRPYRPRWRQLAEDLDAQNRLLRSAALTRARELFYVGEISWANAEWRSATQNLNEAERIQAARLASRWGWHWQTVLTLNQLDASDALDLLYPRAFTQEIALAAQDAQLPSDWVYGVMRQESLFLPQAVSSADALGLLQLKLDTARDVARKIGLPRPQREELFQPQLNLRLGSAYLQQINARYDGQFVPTICAYNAGPNAVARWLPPQPMAADIWIENVPYNETRGYVQRILWHIAVHSWQLSGQTREIDSLLQPVRKP</sequence>
<dbReference type="InterPro" id="IPR037061">
    <property type="entry name" value="Lytic_TGlycoase_superhlx_L_sf"/>
</dbReference>
<dbReference type="SUPFAM" id="SSF48435">
    <property type="entry name" value="Bacterial muramidases"/>
    <property type="match status" value="1"/>
</dbReference>
<feature type="signal peptide" evidence="3">
    <location>
        <begin position="1"/>
        <end position="19"/>
    </location>
</feature>
<evidence type="ECO:0000259" key="5">
    <source>
        <dbReference type="Pfam" id="PF14718"/>
    </source>
</evidence>
<dbReference type="PANTHER" id="PTHR37423">
    <property type="entry name" value="SOLUBLE LYTIC MUREIN TRANSGLYCOSYLASE-RELATED"/>
    <property type="match status" value="1"/>
</dbReference>
<dbReference type="Proteomes" id="UP000199233">
    <property type="component" value="Unassembled WGS sequence"/>
</dbReference>
<gene>
    <name evidence="6" type="ORF">SAMN04488038_105174</name>
</gene>
<feature type="domain" description="Transglycosylase SLT" evidence="4">
    <location>
        <begin position="487"/>
        <end position="589"/>
    </location>
</feature>
<dbReference type="InterPro" id="IPR023346">
    <property type="entry name" value="Lysozyme-like_dom_sf"/>
</dbReference>
<dbReference type="Gene3D" id="1.10.530.10">
    <property type="match status" value="1"/>
</dbReference>
<dbReference type="InterPro" id="IPR012289">
    <property type="entry name" value="Lytic_TGlycosylase_superhlx_L"/>
</dbReference>
<proteinExistence type="inferred from homology"/>
<protein>
    <submittedName>
        <fullName evidence="6">Soluble lytic murein transglycosylase</fullName>
    </submittedName>
</protein>
<evidence type="ECO:0000256" key="1">
    <source>
        <dbReference type="ARBA" id="ARBA00007734"/>
    </source>
</evidence>
<dbReference type="InterPro" id="IPR000189">
    <property type="entry name" value="Transglyc_AS"/>
</dbReference>
<evidence type="ECO:0000256" key="3">
    <source>
        <dbReference type="SAM" id="SignalP"/>
    </source>
</evidence>
<dbReference type="GO" id="GO:0004553">
    <property type="term" value="F:hydrolase activity, hydrolyzing O-glycosyl compounds"/>
    <property type="evidence" value="ECO:0007669"/>
    <property type="project" value="InterPro"/>
</dbReference>
<dbReference type="SUPFAM" id="SSF53955">
    <property type="entry name" value="Lysozyme-like"/>
    <property type="match status" value="1"/>
</dbReference>
<name>A0A1H9EVV8_9GAMM</name>
<dbReference type="CDD" id="cd13401">
    <property type="entry name" value="Slt70-like"/>
    <property type="match status" value="1"/>
</dbReference>
<feature type="chain" id="PRO_5011468954" evidence="3">
    <location>
        <begin position="20"/>
        <end position="643"/>
    </location>
</feature>
<reference evidence="6 7" key="1">
    <citation type="submission" date="2016-10" db="EMBL/GenBank/DDBJ databases">
        <authorList>
            <person name="de Groot N.N."/>
        </authorList>
    </citation>
    <scope>NUCLEOTIDE SEQUENCE [LARGE SCALE GENOMIC DNA]</scope>
    <source>
        <strain evidence="6 7">DSM 25927</strain>
    </source>
</reference>
<dbReference type="OrthoDB" id="92254at2"/>
<dbReference type="PROSITE" id="PS00922">
    <property type="entry name" value="TRANSGLYCOSYLASE"/>
    <property type="match status" value="1"/>
</dbReference>
<accession>A0A1H9EVV8</accession>
<organism evidence="6 7">
    <name type="scientific">Solimonas aquatica</name>
    <dbReference type="NCBI Taxonomy" id="489703"/>
    <lineage>
        <taxon>Bacteria</taxon>
        <taxon>Pseudomonadati</taxon>
        <taxon>Pseudomonadota</taxon>
        <taxon>Gammaproteobacteria</taxon>
        <taxon>Nevskiales</taxon>
        <taxon>Nevskiaceae</taxon>
        <taxon>Solimonas</taxon>
    </lineage>
</organism>
<dbReference type="Gene3D" id="1.10.1240.20">
    <property type="entry name" value="Lytic transglycosylase, superhelical linker domain"/>
    <property type="match status" value="1"/>
</dbReference>
<dbReference type="InterPro" id="IPR008258">
    <property type="entry name" value="Transglycosylase_SLT_dom_1"/>
</dbReference>
<evidence type="ECO:0000313" key="6">
    <source>
        <dbReference type="EMBL" id="SEQ29834.1"/>
    </source>
</evidence>
<dbReference type="GO" id="GO:0042597">
    <property type="term" value="C:periplasmic space"/>
    <property type="evidence" value="ECO:0007669"/>
    <property type="project" value="InterPro"/>
</dbReference>
<dbReference type="RefSeq" id="WP_093284254.1">
    <property type="nucleotide sequence ID" value="NZ_FOFS01000005.1"/>
</dbReference>
<dbReference type="PANTHER" id="PTHR37423:SF5">
    <property type="entry name" value="SOLUBLE LYTIC MUREIN TRANSGLYCOSYLASE"/>
    <property type="match status" value="1"/>
</dbReference>
<dbReference type="Pfam" id="PF01464">
    <property type="entry name" value="SLT"/>
    <property type="match status" value="1"/>
</dbReference>
<dbReference type="GO" id="GO:0000270">
    <property type="term" value="P:peptidoglycan metabolic process"/>
    <property type="evidence" value="ECO:0007669"/>
    <property type="project" value="InterPro"/>
</dbReference>
<comment type="similarity">
    <text evidence="1">Belongs to the transglycosylase Slt family.</text>
</comment>
<dbReference type="InterPro" id="IPR008939">
    <property type="entry name" value="Lytic_TGlycosylase_superhlx_U"/>
</dbReference>
<dbReference type="EMBL" id="FOFS01000005">
    <property type="protein sequence ID" value="SEQ29834.1"/>
    <property type="molecule type" value="Genomic_DNA"/>
</dbReference>
<evidence type="ECO:0000313" key="7">
    <source>
        <dbReference type="Proteomes" id="UP000199233"/>
    </source>
</evidence>
<evidence type="ECO:0000259" key="4">
    <source>
        <dbReference type="Pfam" id="PF01464"/>
    </source>
</evidence>
<dbReference type="GO" id="GO:0008933">
    <property type="term" value="F:peptidoglycan lytic transglycosylase activity"/>
    <property type="evidence" value="ECO:0007669"/>
    <property type="project" value="InterPro"/>
</dbReference>
<dbReference type="AlphaFoldDB" id="A0A1H9EVV8"/>
<evidence type="ECO:0000256" key="2">
    <source>
        <dbReference type="ARBA" id="ARBA00022729"/>
    </source>
</evidence>
<keyword evidence="7" id="KW-1185">Reference proteome</keyword>
<dbReference type="Pfam" id="PF14718">
    <property type="entry name" value="SLT_L"/>
    <property type="match status" value="1"/>
</dbReference>
<dbReference type="STRING" id="489703.SAMN04488038_105174"/>
<keyword evidence="2 3" id="KW-0732">Signal</keyword>
<dbReference type="GO" id="GO:0016020">
    <property type="term" value="C:membrane"/>
    <property type="evidence" value="ECO:0007669"/>
    <property type="project" value="InterPro"/>
</dbReference>
<feature type="domain" description="Lytic transglycosylase superhelical linker" evidence="5">
    <location>
        <begin position="408"/>
        <end position="470"/>
    </location>
</feature>